<dbReference type="EMBL" id="MU275857">
    <property type="protein sequence ID" value="KAI0050861.1"/>
    <property type="molecule type" value="Genomic_DNA"/>
</dbReference>
<evidence type="ECO:0000313" key="2">
    <source>
        <dbReference type="Proteomes" id="UP000814033"/>
    </source>
</evidence>
<accession>A0ACB8S393</accession>
<name>A0ACB8S393_9AGAM</name>
<evidence type="ECO:0000313" key="1">
    <source>
        <dbReference type="EMBL" id="KAI0050861.1"/>
    </source>
</evidence>
<sequence>MVATARVSDFFSSEEQLEGWCNYMKLRLQNPQPEGPSVLRTIWTSIDMVFKPFITGPPRVPETTGQSQALEVMHAATLEHLALTGQWRAMADIDCIPVAEISPSSISGGVGLGFTYPSQEPTASPSSTPTVSNTLQPSPTIPSEDEVARLLSYLIGQIRPTIKEFAASDDPLHLGTYNPPATMPKEHADLMRRLKVPMTNGSANLLLHDLGRRDENDPRYRCIEALFNPVHDTVLYNSSMSGKTSTLVEASAKTTLSIYNTFSPGDFDLGSADCKNFLQNFETGHDYARAHQAMRLGPGHALYGKAPEHLSAMASRHFSHIVLAKVVHLRIFLEETQSLSSEERLRRWTLFQLRPPKDSFAQWATRLRPVCLEHAKLFLLAELEKIQKLFPQERLAFILDEAQCAASSYRADFVSSTNPKVKRSVLQETCRTIWSLQAYDG</sequence>
<gene>
    <name evidence="1" type="ORF">FA95DRAFT_493021</name>
</gene>
<proteinExistence type="predicted"/>
<organism evidence="1 2">
    <name type="scientific">Auriscalpium vulgare</name>
    <dbReference type="NCBI Taxonomy" id="40419"/>
    <lineage>
        <taxon>Eukaryota</taxon>
        <taxon>Fungi</taxon>
        <taxon>Dikarya</taxon>
        <taxon>Basidiomycota</taxon>
        <taxon>Agaricomycotina</taxon>
        <taxon>Agaricomycetes</taxon>
        <taxon>Russulales</taxon>
        <taxon>Auriscalpiaceae</taxon>
        <taxon>Auriscalpium</taxon>
    </lineage>
</organism>
<reference evidence="1" key="2">
    <citation type="journal article" date="2022" name="New Phytol.">
        <title>Evolutionary transition to the ectomycorrhizal habit in the genomes of a hyperdiverse lineage of mushroom-forming fungi.</title>
        <authorList>
            <person name="Looney B."/>
            <person name="Miyauchi S."/>
            <person name="Morin E."/>
            <person name="Drula E."/>
            <person name="Courty P.E."/>
            <person name="Kohler A."/>
            <person name="Kuo A."/>
            <person name="LaButti K."/>
            <person name="Pangilinan J."/>
            <person name="Lipzen A."/>
            <person name="Riley R."/>
            <person name="Andreopoulos W."/>
            <person name="He G."/>
            <person name="Johnson J."/>
            <person name="Nolan M."/>
            <person name="Tritt A."/>
            <person name="Barry K.W."/>
            <person name="Grigoriev I.V."/>
            <person name="Nagy L.G."/>
            <person name="Hibbett D."/>
            <person name="Henrissat B."/>
            <person name="Matheny P.B."/>
            <person name="Labbe J."/>
            <person name="Martin F.M."/>
        </authorList>
    </citation>
    <scope>NUCLEOTIDE SEQUENCE</scope>
    <source>
        <strain evidence="1">FP105234-sp</strain>
    </source>
</reference>
<protein>
    <submittedName>
        <fullName evidence="1">Uncharacterized protein</fullName>
    </submittedName>
</protein>
<keyword evidence="2" id="KW-1185">Reference proteome</keyword>
<dbReference type="Proteomes" id="UP000814033">
    <property type="component" value="Unassembled WGS sequence"/>
</dbReference>
<comment type="caution">
    <text evidence="1">The sequence shown here is derived from an EMBL/GenBank/DDBJ whole genome shotgun (WGS) entry which is preliminary data.</text>
</comment>
<reference evidence="1" key="1">
    <citation type="submission" date="2021-02" db="EMBL/GenBank/DDBJ databases">
        <authorList>
            <consortium name="DOE Joint Genome Institute"/>
            <person name="Ahrendt S."/>
            <person name="Looney B.P."/>
            <person name="Miyauchi S."/>
            <person name="Morin E."/>
            <person name="Drula E."/>
            <person name="Courty P.E."/>
            <person name="Chicoki N."/>
            <person name="Fauchery L."/>
            <person name="Kohler A."/>
            <person name="Kuo A."/>
            <person name="Labutti K."/>
            <person name="Pangilinan J."/>
            <person name="Lipzen A."/>
            <person name="Riley R."/>
            <person name="Andreopoulos W."/>
            <person name="He G."/>
            <person name="Johnson J."/>
            <person name="Barry K.W."/>
            <person name="Grigoriev I.V."/>
            <person name="Nagy L."/>
            <person name="Hibbett D."/>
            <person name="Henrissat B."/>
            <person name="Matheny P.B."/>
            <person name="Labbe J."/>
            <person name="Martin F."/>
        </authorList>
    </citation>
    <scope>NUCLEOTIDE SEQUENCE</scope>
    <source>
        <strain evidence="1">FP105234-sp</strain>
    </source>
</reference>